<accession>A0A7D5YZ78</accession>
<dbReference type="OrthoDB" id="5308957at2759"/>
<dbReference type="CDD" id="cd06257">
    <property type="entry name" value="DnaJ"/>
    <property type="match status" value="1"/>
</dbReference>
<dbReference type="Proteomes" id="UP000510686">
    <property type="component" value="Chromosome 6"/>
</dbReference>
<evidence type="ECO:0000313" key="4">
    <source>
        <dbReference type="Proteomes" id="UP000510686"/>
    </source>
</evidence>
<dbReference type="InterPro" id="IPR025676">
    <property type="entry name" value="Clr5_dom"/>
</dbReference>
<gene>
    <name evidence="3" type="ORF">G6M90_00g098140</name>
</gene>
<evidence type="ECO:0000259" key="2">
    <source>
        <dbReference type="PROSITE" id="PS50076"/>
    </source>
</evidence>
<protein>
    <recommendedName>
        <fullName evidence="2">J domain-containing protein</fullName>
    </recommendedName>
</protein>
<dbReference type="AlphaFoldDB" id="A0A7D5YZ78"/>
<evidence type="ECO:0000256" key="1">
    <source>
        <dbReference type="SAM" id="MobiDB-lite"/>
    </source>
</evidence>
<dbReference type="KEGG" id="mbrn:26240952"/>
<name>A0A7D5YZ78_9HYPO</name>
<evidence type="ECO:0000313" key="3">
    <source>
        <dbReference type="EMBL" id="QLI73521.1"/>
    </source>
</evidence>
<dbReference type="PANTHER" id="PTHR38788:SF3">
    <property type="entry name" value="CLR5 DOMAIN-CONTAINING PROTEIN"/>
    <property type="match status" value="1"/>
</dbReference>
<keyword evidence="4" id="KW-1185">Reference proteome</keyword>
<feature type="compositionally biased region" description="Polar residues" evidence="1">
    <location>
        <begin position="89"/>
        <end position="109"/>
    </location>
</feature>
<dbReference type="SUPFAM" id="SSF46565">
    <property type="entry name" value="Chaperone J-domain"/>
    <property type="match status" value="1"/>
</dbReference>
<feature type="region of interest" description="Disordered" evidence="1">
    <location>
        <begin position="89"/>
        <end position="118"/>
    </location>
</feature>
<organism evidence="3 4">
    <name type="scientific">Metarhizium brunneum</name>
    <dbReference type="NCBI Taxonomy" id="500148"/>
    <lineage>
        <taxon>Eukaryota</taxon>
        <taxon>Fungi</taxon>
        <taxon>Dikarya</taxon>
        <taxon>Ascomycota</taxon>
        <taxon>Pezizomycotina</taxon>
        <taxon>Sordariomycetes</taxon>
        <taxon>Hypocreomycetidae</taxon>
        <taxon>Hypocreales</taxon>
        <taxon>Clavicipitaceae</taxon>
        <taxon>Metarhizium</taxon>
    </lineage>
</organism>
<dbReference type="PROSITE" id="PS50076">
    <property type="entry name" value="DNAJ_2"/>
    <property type="match status" value="1"/>
</dbReference>
<dbReference type="EMBL" id="CP058937">
    <property type="protein sequence ID" value="QLI73521.1"/>
    <property type="molecule type" value="Genomic_DNA"/>
</dbReference>
<feature type="region of interest" description="Disordered" evidence="1">
    <location>
        <begin position="1"/>
        <end position="30"/>
    </location>
</feature>
<feature type="domain" description="J" evidence="2">
    <location>
        <begin position="580"/>
        <end position="658"/>
    </location>
</feature>
<feature type="compositionally biased region" description="Basic and acidic residues" evidence="1">
    <location>
        <begin position="563"/>
        <end position="575"/>
    </location>
</feature>
<dbReference type="Gene3D" id="1.10.287.110">
    <property type="entry name" value="DnaJ domain"/>
    <property type="match status" value="1"/>
</dbReference>
<proteinExistence type="predicted"/>
<dbReference type="RefSeq" id="XP_014546529.1">
    <property type="nucleotide sequence ID" value="XM_014691043.1"/>
</dbReference>
<dbReference type="Pfam" id="PF14420">
    <property type="entry name" value="Clr5"/>
    <property type="match status" value="1"/>
</dbReference>
<feature type="region of interest" description="Disordered" evidence="1">
    <location>
        <begin position="548"/>
        <end position="604"/>
    </location>
</feature>
<dbReference type="InterPro" id="IPR001623">
    <property type="entry name" value="DnaJ_domain"/>
</dbReference>
<reference evidence="3 4" key="1">
    <citation type="submission" date="2020-07" db="EMBL/GenBank/DDBJ databases">
        <title>Telomere length de novo assembly of all 7 chromosomes of the fungus, Metarhizium brunneum, using a novel assembly pipeline.</title>
        <authorList>
            <person name="Saud z."/>
            <person name="Kortsinoglou A."/>
            <person name="Kouvelis V.N."/>
            <person name="Butt T.M."/>
        </authorList>
    </citation>
    <scope>NUCLEOTIDE SEQUENCE [LARGE SCALE GENOMIC DNA]</scope>
    <source>
        <strain evidence="3 4">4556</strain>
    </source>
</reference>
<dbReference type="PANTHER" id="PTHR38788">
    <property type="entry name" value="CLR5 DOMAIN-CONTAINING PROTEIN"/>
    <property type="match status" value="1"/>
</dbReference>
<dbReference type="InterPro" id="IPR036869">
    <property type="entry name" value="J_dom_sf"/>
</dbReference>
<dbReference type="GeneID" id="26240952"/>
<dbReference type="Pfam" id="PF00226">
    <property type="entry name" value="DnaJ"/>
    <property type="match status" value="1"/>
</dbReference>
<sequence length="807" mass="90659">MSSQLPKLAPRPFGELPLGAGKVNPKEHTEREWEAQRGVIEHLYIGENRRLVDTMTIMTSKYGFAATEQMYKKRLKKWNLRKRAYRTTSENAVASTAASASDNAGSSKSGAEVLRQTPDRMLQQPACTTIARTTKLGPYAGLELVLDSVRSWSLCKLESRGVALDPMVRYLANPNQPPIQDSRTMYRTFELVFDLWHHGKGQLAGMAARRAFYSLEFVLTADHPDLVWHILDTVYDMVDRGHIQLLGMFLTHARELSTRRLPQEHPLVKILQELTKCDYQTRLGRERVCHLLRSAWLQNVDILSDHIGSPAPTHLWLYEQLIWDGRTSLRRDCELAKRGETMVAALAGLHQLADVDPRVSKLDRLRIMALMLEYTQMDLGDRQKAEELAVNLLNQTSLNNEASRSDARFHAYARKMLARLQEHEQDWVRAEENLRYAVEKREAAHGTGSDLRVIRDMWVLAGYYQRTGRGGAASQIVDDAISRAEQIRHDDVGDLQAHANSEPRSPISHNTLIKLNLIYLATIRNESLKSHTSRQQCLEDRRQITVTSITTDATHTAPSNSHPRCDSRSHRKGYDARNTQRLQAARLPKPPHDPNRFAKSNDTPTNNLLLSAALKTHPDRVAADSPERDARTRKFQLVNDAYYTLSDATRRRDYDAQRRLFGPSAPEADPFEEADEEIPQQPGAAAQGAYSWAWNFFNSRAAGAADNAGRERTEDAQFSDVFEEMMREEGMAEDGSNAPTSKFWSLVGGLSGGALGFIIANFPGMLAGAVAGNRLGAVRDAKGKSVYEVYSVSLLLPLTAFQGLLGR</sequence>
<feature type="compositionally biased region" description="Polar residues" evidence="1">
    <location>
        <begin position="548"/>
        <end position="562"/>
    </location>
</feature>